<dbReference type="PANTHER" id="PTHR32114">
    <property type="entry name" value="ABC TRANSPORTER ABCH.3"/>
    <property type="match status" value="1"/>
</dbReference>
<proteinExistence type="predicted"/>
<dbReference type="InterPro" id="IPR027417">
    <property type="entry name" value="P-loop_NTPase"/>
</dbReference>
<dbReference type="EMBL" id="DUCX01000016">
    <property type="protein sequence ID" value="HIF36978.1"/>
    <property type="molecule type" value="Genomic_DNA"/>
</dbReference>
<evidence type="ECO:0000256" key="2">
    <source>
        <dbReference type="SAM" id="Coils"/>
    </source>
</evidence>
<reference evidence="5" key="1">
    <citation type="journal article" date="2019" name="bioRxiv">
        <title>Genome diversification in globally distributed novel marine Proteobacteria is linked to environmental adaptation.</title>
        <authorList>
            <person name="Zhou Z."/>
            <person name="Tran P.Q."/>
            <person name="Kieft K."/>
            <person name="Anantharaman K."/>
        </authorList>
    </citation>
    <scope>NUCLEOTIDE SEQUENCE [LARGE SCALE GENOMIC DNA]</scope>
</reference>
<dbReference type="PANTHER" id="PTHR32114:SF2">
    <property type="entry name" value="ABC TRANSPORTER ABCH.3"/>
    <property type="match status" value="1"/>
</dbReference>
<dbReference type="GO" id="GO:0016887">
    <property type="term" value="F:ATP hydrolysis activity"/>
    <property type="evidence" value="ECO:0007669"/>
    <property type="project" value="InterPro"/>
</dbReference>
<protein>
    <recommendedName>
        <fullName evidence="3">Rad50/SbcC-type AAA domain-containing protein</fullName>
    </recommendedName>
</protein>
<comment type="caution">
    <text evidence="4">The sequence shown here is derived from an EMBL/GenBank/DDBJ whole genome shotgun (WGS) entry which is preliminary data.</text>
</comment>
<feature type="coiled-coil region" evidence="2">
    <location>
        <begin position="199"/>
        <end position="233"/>
    </location>
</feature>
<sequence>MELLFKRLTLKDFRIYAGEHSIDFSTDSNQHLTVVHAENSVGKTTMLNAIKWCLYGITPDFTADSALVNDRSKKNVCSVRLNFIYNNTEFSALRTYEQLTRKDKLVLNEISASSGAQKPIDEPESAINNILPKDLSNYFLFAGEHFTGALGTGDRISHRRAIRDILGFTLPELALVDIDYLIKRNKRALIRLLQEEEGTEAIAREIELLDNDIEELDKTISKVEEEIRSYQEIKTLSQRKIEESNHHKARALNNQRRDKDAQLFDVRNREKILLTQSQGLIAKYGYILFGKKLTDTSLDFIKTEKRRIPAPYDQKFVNELLDDQECICGRKLEVNSIEYNAVKSMVSSANTAVIDQRAQKAISIGDSFNQRADEFLDEINRIEIEIKVNNLKIEGLERTIIQIDNDIQAIGNIDISTYQNAVRNAEKEVLSKTELLGVTRSRRSVKQDRHRSLNVEITRTKVNNNALKELEEFDVCAKEVSKRIEKRLNETEKKALVLIQHNVQKNLDESLRKPFKLILDENYNFLLKDEKTGRILKGADGGRGQTLLSNLSFVTALIAYSKKRSKSKSTLFQPGTIAPFVIDAPFAEMDRSYQKNTLEFLPKQSHQLILFLSTGQWHDDFENIIGKYIGKRYLLINHGESESGEVESITIKGKSHQLSVFDSNIDSPPTTIKEI</sequence>
<name>A0A7J4GR37_9ARCH</name>
<dbReference type="Proteomes" id="UP000585802">
    <property type="component" value="Unassembled WGS sequence"/>
</dbReference>
<organism evidence="4 5">
    <name type="scientific">Marine Group III euryarchaeote</name>
    <dbReference type="NCBI Taxonomy" id="2173149"/>
    <lineage>
        <taxon>Archaea</taxon>
        <taxon>Methanobacteriati</taxon>
        <taxon>Thermoplasmatota</taxon>
        <taxon>Thermoplasmata</taxon>
        <taxon>Candidatus Thermoprofundales</taxon>
    </lineage>
</organism>
<gene>
    <name evidence="4" type="ORF">EYQ70_00945</name>
</gene>
<keyword evidence="1 2" id="KW-0175">Coiled coil</keyword>
<dbReference type="Pfam" id="PF13476">
    <property type="entry name" value="AAA_23"/>
    <property type="match status" value="1"/>
</dbReference>
<accession>A0A7J4GR37</accession>
<evidence type="ECO:0000259" key="3">
    <source>
        <dbReference type="Pfam" id="PF13476"/>
    </source>
</evidence>
<evidence type="ECO:0000313" key="4">
    <source>
        <dbReference type="EMBL" id="HIF36978.1"/>
    </source>
</evidence>
<evidence type="ECO:0000256" key="1">
    <source>
        <dbReference type="ARBA" id="ARBA00023054"/>
    </source>
</evidence>
<dbReference type="GO" id="GO:0006302">
    <property type="term" value="P:double-strand break repair"/>
    <property type="evidence" value="ECO:0007669"/>
    <property type="project" value="InterPro"/>
</dbReference>
<feature type="domain" description="Rad50/SbcC-type AAA" evidence="3">
    <location>
        <begin position="7"/>
        <end position="231"/>
    </location>
</feature>
<dbReference type="InterPro" id="IPR038729">
    <property type="entry name" value="Rad50/SbcC_AAA"/>
</dbReference>
<evidence type="ECO:0000313" key="5">
    <source>
        <dbReference type="Proteomes" id="UP000585802"/>
    </source>
</evidence>
<dbReference type="Gene3D" id="3.40.50.300">
    <property type="entry name" value="P-loop containing nucleotide triphosphate hydrolases"/>
    <property type="match status" value="1"/>
</dbReference>
<dbReference type="AlphaFoldDB" id="A0A7J4GR37"/>
<dbReference type="SUPFAM" id="SSF52540">
    <property type="entry name" value="P-loop containing nucleoside triphosphate hydrolases"/>
    <property type="match status" value="1"/>
</dbReference>